<reference evidence="1 2" key="3">
    <citation type="submission" date="2008-05" db="EMBL/GenBank/DDBJ databases">
        <authorList>
            <person name="Fulton L."/>
            <person name="Clifton S."/>
            <person name="Fulton B."/>
            <person name="Xu J."/>
            <person name="Minx P."/>
            <person name="Pepin K.H."/>
            <person name="Johnson M."/>
            <person name="Thiruvilangam P."/>
            <person name="Bhonagiri V."/>
            <person name="Nash W.E."/>
            <person name="Mardis E.R."/>
            <person name="Wilson R.K."/>
        </authorList>
    </citation>
    <scope>NUCLEOTIDE SEQUENCE [LARGE SCALE GENOMIC DNA]</scope>
    <source>
        <strain evidence="1 2">ATCC 25827</strain>
    </source>
</reference>
<organism evidence="1 2">
    <name type="scientific">Providencia stuartii ATCC 25827</name>
    <dbReference type="NCBI Taxonomy" id="471874"/>
    <lineage>
        <taxon>Bacteria</taxon>
        <taxon>Pseudomonadati</taxon>
        <taxon>Pseudomonadota</taxon>
        <taxon>Gammaproteobacteria</taxon>
        <taxon>Enterobacterales</taxon>
        <taxon>Morganellaceae</taxon>
        <taxon>Providencia</taxon>
    </lineage>
</organism>
<gene>
    <name evidence="1" type="ORF">PROSTU_00517</name>
</gene>
<comment type="caution">
    <text evidence="1">The sequence shown here is derived from an EMBL/GenBank/DDBJ whole genome shotgun (WGS) entry which is preliminary data.</text>
</comment>
<accession>A0AA86Z070</accession>
<sequence length="43" mass="4962">MSNTYGNKLKNSDWLLPHKSVTLTIKSFFGIRDEYCSTEMSFA</sequence>
<protein>
    <submittedName>
        <fullName evidence="1">Uncharacterized protein</fullName>
    </submittedName>
</protein>
<evidence type="ECO:0000313" key="2">
    <source>
        <dbReference type="Proteomes" id="UP000004506"/>
    </source>
</evidence>
<dbReference type="AlphaFoldDB" id="A0AA86Z070"/>
<evidence type="ECO:0000313" key="1">
    <source>
        <dbReference type="EMBL" id="EDU61628.1"/>
    </source>
</evidence>
<proteinExistence type="predicted"/>
<reference evidence="2" key="1">
    <citation type="submission" date="2008-04" db="EMBL/GenBank/DDBJ databases">
        <title>Draft genome sequence of Providencia stuartii (ATCC 25827).</title>
        <authorList>
            <person name="Sudarsanam P."/>
            <person name="Ley R."/>
            <person name="Guruge J."/>
            <person name="Turnbaugh P.J."/>
            <person name="Mahowald M."/>
            <person name="Liep D."/>
            <person name="Gordon J."/>
        </authorList>
    </citation>
    <scope>NUCLEOTIDE SEQUENCE [LARGE SCALE GENOMIC DNA]</scope>
    <source>
        <strain evidence="2">ATCC 25827</strain>
    </source>
</reference>
<dbReference type="EMBL" id="ABJD02000047">
    <property type="protein sequence ID" value="EDU61628.1"/>
    <property type="molecule type" value="Genomic_DNA"/>
</dbReference>
<name>A0AA86Z070_PROST</name>
<dbReference type="Proteomes" id="UP000004506">
    <property type="component" value="Unassembled WGS sequence"/>
</dbReference>
<reference evidence="2" key="2">
    <citation type="submission" date="2008-04" db="EMBL/GenBank/DDBJ databases">
        <title>Draft genome sequence of Providencia stuartii(ATCC 25827).</title>
        <authorList>
            <person name="Sudarsanam P."/>
            <person name="Ley R."/>
            <person name="Guruge J."/>
            <person name="Turnbaugh P.J."/>
            <person name="Mahowald M."/>
            <person name="Liep D."/>
            <person name="Gordon J."/>
        </authorList>
    </citation>
    <scope>NUCLEOTIDE SEQUENCE [LARGE SCALE GENOMIC DNA]</scope>
    <source>
        <strain evidence="2">ATCC 25827</strain>
    </source>
</reference>